<feature type="transmembrane region" description="Helical" evidence="2">
    <location>
        <begin position="466"/>
        <end position="489"/>
    </location>
</feature>
<evidence type="ECO:0000313" key="4">
    <source>
        <dbReference type="Proteomes" id="UP001165083"/>
    </source>
</evidence>
<gene>
    <name evidence="3" type="ORF">Plil01_000110300</name>
</gene>
<keyword evidence="2" id="KW-0812">Transmembrane</keyword>
<comment type="caution">
    <text evidence="3">The sequence shown here is derived from an EMBL/GenBank/DDBJ whole genome shotgun (WGS) entry which is preliminary data.</text>
</comment>
<keyword evidence="2" id="KW-1133">Transmembrane helix</keyword>
<accession>A0A9W6WNZ5</accession>
<evidence type="ECO:0000256" key="2">
    <source>
        <dbReference type="SAM" id="Phobius"/>
    </source>
</evidence>
<feature type="transmembrane region" description="Helical" evidence="2">
    <location>
        <begin position="325"/>
        <end position="348"/>
    </location>
</feature>
<dbReference type="EMBL" id="BSXW01000036">
    <property type="protein sequence ID" value="GMF10278.1"/>
    <property type="molecule type" value="Genomic_DNA"/>
</dbReference>
<organism evidence="3 4">
    <name type="scientific">Phytophthora lilii</name>
    <dbReference type="NCBI Taxonomy" id="2077276"/>
    <lineage>
        <taxon>Eukaryota</taxon>
        <taxon>Sar</taxon>
        <taxon>Stramenopiles</taxon>
        <taxon>Oomycota</taxon>
        <taxon>Peronosporomycetes</taxon>
        <taxon>Peronosporales</taxon>
        <taxon>Peronosporaceae</taxon>
        <taxon>Phytophthora</taxon>
    </lineage>
</organism>
<proteinExistence type="predicted"/>
<dbReference type="AlphaFoldDB" id="A0A9W6WNZ5"/>
<sequence>MTLDPSRKAPRRLPLLLDIVLVVATLLLDARDLWFKLRWVGPGDAFAFSTVEKRVLPASDAAPLQPTTRFSYDGQKLQRESGWSSFLQKCESLIPVAEDDEARGFRYAIGKNCLVGASSSTIQASELFLTSSISVDSMAWTACELLYKHRKPPICHSPIVTRFREHYGFQSEIALSESSVVEPTNDGPGNMDDMESYAATPGSEAETELIELLEVVSKSSPISSVVCIEGFILKGSGRYSATIYGCGSPSFYQSSFVGIDTPRFAQLQRDKGWLVSHSIRIMGMRFLLRENRRSIVTTHEARTFSGAEMELGYSSLLNYSSSGTLYILMVNVDFALLVLNVCSLIEIARFMLWPLWKPLIASEYQTSIAQTTKMGFETEDYAQVLQVGLLRSTSAACLTVTSRLLSWMLVVPSVVLWSDGKLSSGDVHAFLTIIRVCDLVVLCVNFFWDMIVAYDEQLALAFVREAFVSPLEITMITAIVAAVGCPLMVPQNFDFSCHHDRRCPLDYRSFENTTVFANACAGCHDSMIALPTTFFKLYYPLLVVVGLSTFIVCILVFLRFRARKRHVSRSLVQPRCRPMSVVQPKSSPVAVFRNIQCDLTSSSAGILMRSMSPPPSPTREGPTNPVLPCSSPSTEAPPEISNERLPIEKVIDNPIRAGSLVRRSWALEKLADGQLLLLPSSYLKYGIVLVGRSMKTRCGFMDIVQPLVHVQEHKKLTEAENEPQEVAGRNATPNLR</sequence>
<feature type="region of interest" description="Disordered" evidence="1">
    <location>
        <begin position="715"/>
        <end position="736"/>
    </location>
</feature>
<feature type="transmembrane region" description="Helical" evidence="2">
    <location>
        <begin position="537"/>
        <end position="560"/>
    </location>
</feature>
<dbReference type="OrthoDB" id="167565at2759"/>
<feature type="transmembrane region" description="Helical" evidence="2">
    <location>
        <begin position="429"/>
        <end position="454"/>
    </location>
</feature>
<name>A0A9W6WNZ5_9STRA</name>
<protein>
    <submittedName>
        <fullName evidence="3">Unnamed protein product</fullName>
    </submittedName>
</protein>
<reference evidence="3" key="1">
    <citation type="submission" date="2023-04" db="EMBL/GenBank/DDBJ databases">
        <title>Phytophthora lilii NBRC 32176.</title>
        <authorList>
            <person name="Ichikawa N."/>
            <person name="Sato H."/>
            <person name="Tonouchi N."/>
        </authorList>
    </citation>
    <scope>NUCLEOTIDE SEQUENCE</scope>
    <source>
        <strain evidence="3">NBRC 32176</strain>
    </source>
</reference>
<feature type="region of interest" description="Disordered" evidence="1">
    <location>
        <begin position="609"/>
        <end position="641"/>
    </location>
</feature>
<dbReference type="Proteomes" id="UP001165083">
    <property type="component" value="Unassembled WGS sequence"/>
</dbReference>
<keyword evidence="2" id="KW-0472">Membrane</keyword>
<feature type="transmembrane region" description="Helical" evidence="2">
    <location>
        <begin position="395"/>
        <end position="417"/>
    </location>
</feature>
<evidence type="ECO:0000313" key="3">
    <source>
        <dbReference type="EMBL" id="GMF10278.1"/>
    </source>
</evidence>
<evidence type="ECO:0000256" key="1">
    <source>
        <dbReference type="SAM" id="MobiDB-lite"/>
    </source>
</evidence>
<keyword evidence="4" id="KW-1185">Reference proteome</keyword>